<name>L1I4Y8_GUITC</name>
<dbReference type="EMBL" id="JH993455">
    <property type="protein sequence ID" value="EKX30915.1"/>
    <property type="molecule type" value="Genomic_DNA"/>
</dbReference>
<reference evidence="3" key="2">
    <citation type="submission" date="2012-11" db="EMBL/GenBank/DDBJ databases">
        <authorList>
            <person name="Kuo A."/>
            <person name="Curtis B.A."/>
            <person name="Tanifuji G."/>
            <person name="Burki F."/>
            <person name="Gruber A."/>
            <person name="Irimia M."/>
            <person name="Maruyama S."/>
            <person name="Arias M.C."/>
            <person name="Ball S.G."/>
            <person name="Gile G.H."/>
            <person name="Hirakawa Y."/>
            <person name="Hopkins J.F."/>
            <person name="Rensing S.A."/>
            <person name="Schmutz J."/>
            <person name="Symeonidi A."/>
            <person name="Elias M."/>
            <person name="Eveleigh R.J."/>
            <person name="Herman E.K."/>
            <person name="Klute M.J."/>
            <person name="Nakayama T."/>
            <person name="Obornik M."/>
            <person name="Reyes-Prieto A."/>
            <person name="Armbrust E.V."/>
            <person name="Aves S.J."/>
            <person name="Beiko R.G."/>
            <person name="Coutinho P."/>
            <person name="Dacks J.B."/>
            <person name="Durnford D.G."/>
            <person name="Fast N.M."/>
            <person name="Green B.R."/>
            <person name="Grisdale C."/>
            <person name="Hempe F."/>
            <person name="Henrissat B."/>
            <person name="Hoppner M.P."/>
            <person name="Ishida K.-I."/>
            <person name="Kim E."/>
            <person name="Koreny L."/>
            <person name="Kroth P.G."/>
            <person name="Liu Y."/>
            <person name="Malik S.-B."/>
            <person name="Maier U.G."/>
            <person name="McRose D."/>
            <person name="Mock T."/>
            <person name="Neilson J.A."/>
            <person name="Onodera N.T."/>
            <person name="Poole A.M."/>
            <person name="Pritham E.J."/>
            <person name="Richards T.A."/>
            <person name="Rocap G."/>
            <person name="Roy S.W."/>
            <person name="Sarai C."/>
            <person name="Schaack S."/>
            <person name="Shirato S."/>
            <person name="Slamovits C.H."/>
            <person name="Spencer D.F."/>
            <person name="Suzuki S."/>
            <person name="Worden A.Z."/>
            <person name="Zauner S."/>
            <person name="Barry K."/>
            <person name="Bell C."/>
            <person name="Bharti A.K."/>
            <person name="Crow J.A."/>
            <person name="Grimwood J."/>
            <person name="Kramer R."/>
            <person name="Lindquist E."/>
            <person name="Lucas S."/>
            <person name="Salamov A."/>
            <person name="McFadden G.I."/>
            <person name="Lane C.E."/>
            <person name="Keeling P.J."/>
            <person name="Gray M.W."/>
            <person name="Grigoriev I.V."/>
            <person name="Archibald J.M."/>
        </authorList>
    </citation>
    <scope>NUCLEOTIDE SEQUENCE</scope>
    <source>
        <strain evidence="3">CCMP2712</strain>
    </source>
</reference>
<reference evidence="1 3" key="1">
    <citation type="journal article" date="2012" name="Nature">
        <title>Algal genomes reveal evolutionary mosaicism and the fate of nucleomorphs.</title>
        <authorList>
            <consortium name="DOE Joint Genome Institute"/>
            <person name="Curtis B.A."/>
            <person name="Tanifuji G."/>
            <person name="Burki F."/>
            <person name="Gruber A."/>
            <person name="Irimia M."/>
            <person name="Maruyama S."/>
            <person name="Arias M.C."/>
            <person name="Ball S.G."/>
            <person name="Gile G.H."/>
            <person name="Hirakawa Y."/>
            <person name="Hopkins J.F."/>
            <person name="Kuo A."/>
            <person name="Rensing S.A."/>
            <person name="Schmutz J."/>
            <person name="Symeonidi A."/>
            <person name="Elias M."/>
            <person name="Eveleigh R.J."/>
            <person name="Herman E.K."/>
            <person name="Klute M.J."/>
            <person name="Nakayama T."/>
            <person name="Obornik M."/>
            <person name="Reyes-Prieto A."/>
            <person name="Armbrust E.V."/>
            <person name="Aves S.J."/>
            <person name="Beiko R.G."/>
            <person name="Coutinho P."/>
            <person name="Dacks J.B."/>
            <person name="Durnford D.G."/>
            <person name="Fast N.M."/>
            <person name="Green B.R."/>
            <person name="Grisdale C.J."/>
            <person name="Hempel F."/>
            <person name="Henrissat B."/>
            <person name="Hoppner M.P."/>
            <person name="Ishida K."/>
            <person name="Kim E."/>
            <person name="Koreny L."/>
            <person name="Kroth P.G."/>
            <person name="Liu Y."/>
            <person name="Malik S.B."/>
            <person name="Maier U.G."/>
            <person name="McRose D."/>
            <person name="Mock T."/>
            <person name="Neilson J.A."/>
            <person name="Onodera N.T."/>
            <person name="Poole A.M."/>
            <person name="Pritham E.J."/>
            <person name="Richards T.A."/>
            <person name="Rocap G."/>
            <person name="Roy S.W."/>
            <person name="Sarai C."/>
            <person name="Schaack S."/>
            <person name="Shirato S."/>
            <person name="Slamovits C.H."/>
            <person name="Spencer D.F."/>
            <person name="Suzuki S."/>
            <person name="Worden A.Z."/>
            <person name="Zauner S."/>
            <person name="Barry K."/>
            <person name="Bell C."/>
            <person name="Bharti A.K."/>
            <person name="Crow J.A."/>
            <person name="Grimwood J."/>
            <person name="Kramer R."/>
            <person name="Lindquist E."/>
            <person name="Lucas S."/>
            <person name="Salamov A."/>
            <person name="McFadden G.I."/>
            <person name="Lane C.E."/>
            <person name="Keeling P.J."/>
            <person name="Gray M.W."/>
            <person name="Grigoriev I.V."/>
            <person name="Archibald J.M."/>
        </authorList>
    </citation>
    <scope>NUCLEOTIDE SEQUENCE</scope>
    <source>
        <strain evidence="1 3">CCMP2712</strain>
    </source>
</reference>
<organism evidence="1">
    <name type="scientific">Guillardia theta (strain CCMP2712)</name>
    <name type="common">Cryptophyte</name>
    <dbReference type="NCBI Taxonomy" id="905079"/>
    <lineage>
        <taxon>Eukaryota</taxon>
        <taxon>Cryptophyceae</taxon>
        <taxon>Pyrenomonadales</taxon>
        <taxon>Geminigeraceae</taxon>
        <taxon>Guillardia</taxon>
    </lineage>
</organism>
<dbReference type="KEGG" id="gtt:GUITHDRAFT_166976"/>
<sequence length="64" mass="7612">MVHYFSVFLLKTSSKQEHQILRTLRDFLVHEQKMQEEGEGCSSEILLTAKKAYRHYRRVVAESK</sequence>
<proteinExistence type="predicted"/>
<reference evidence="2" key="3">
    <citation type="submission" date="2016-03" db="UniProtKB">
        <authorList>
            <consortium name="EnsemblProtists"/>
        </authorList>
    </citation>
    <scope>IDENTIFICATION</scope>
</reference>
<evidence type="ECO:0000313" key="3">
    <source>
        <dbReference type="Proteomes" id="UP000011087"/>
    </source>
</evidence>
<accession>L1I4Y8</accession>
<dbReference type="EnsemblProtists" id="EKX30915">
    <property type="protein sequence ID" value="EKX30915"/>
    <property type="gene ID" value="GUITHDRAFT_166976"/>
</dbReference>
<dbReference type="PaxDb" id="55529-EKX30915"/>
<dbReference type="Proteomes" id="UP000011087">
    <property type="component" value="Unassembled WGS sequence"/>
</dbReference>
<keyword evidence="3" id="KW-1185">Reference proteome</keyword>
<dbReference type="GeneID" id="17287635"/>
<evidence type="ECO:0000313" key="2">
    <source>
        <dbReference type="EnsemblProtists" id="EKX30915"/>
    </source>
</evidence>
<gene>
    <name evidence="1" type="ORF">GUITHDRAFT_166976</name>
</gene>
<protein>
    <submittedName>
        <fullName evidence="1 2">Uncharacterized protein</fullName>
    </submittedName>
</protein>
<dbReference type="RefSeq" id="XP_005817895.1">
    <property type="nucleotide sequence ID" value="XM_005817838.1"/>
</dbReference>
<dbReference type="HOGENOM" id="CLU_2872379_0_0_1"/>
<dbReference type="AlphaFoldDB" id="L1I4Y8"/>
<evidence type="ECO:0000313" key="1">
    <source>
        <dbReference type="EMBL" id="EKX30915.1"/>
    </source>
</evidence>